<organism evidence="1">
    <name type="scientific">Rhizophora mucronata</name>
    <name type="common">Asiatic mangrove</name>
    <dbReference type="NCBI Taxonomy" id="61149"/>
    <lineage>
        <taxon>Eukaryota</taxon>
        <taxon>Viridiplantae</taxon>
        <taxon>Streptophyta</taxon>
        <taxon>Embryophyta</taxon>
        <taxon>Tracheophyta</taxon>
        <taxon>Spermatophyta</taxon>
        <taxon>Magnoliopsida</taxon>
        <taxon>eudicotyledons</taxon>
        <taxon>Gunneridae</taxon>
        <taxon>Pentapetalae</taxon>
        <taxon>rosids</taxon>
        <taxon>fabids</taxon>
        <taxon>Malpighiales</taxon>
        <taxon>Rhizophoraceae</taxon>
        <taxon>Rhizophora</taxon>
    </lineage>
</organism>
<keyword evidence="1" id="KW-0503">Monooxygenase</keyword>
<protein>
    <submittedName>
        <fullName evidence="1">Squalene monooxygenase-like</fullName>
    </submittedName>
</protein>
<proteinExistence type="predicted"/>
<dbReference type="EMBL" id="GGEC01004481">
    <property type="protein sequence ID" value="MBW84964.1"/>
    <property type="molecule type" value="Transcribed_RNA"/>
</dbReference>
<sequence length="11" mass="1366">MLEQLQERTFA</sequence>
<accession>A0A2P2IUS2</accession>
<keyword evidence="1" id="KW-0560">Oxidoreductase</keyword>
<dbReference type="GO" id="GO:0004497">
    <property type="term" value="F:monooxygenase activity"/>
    <property type="evidence" value="ECO:0007669"/>
    <property type="project" value="UniProtKB-KW"/>
</dbReference>
<evidence type="ECO:0000313" key="1">
    <source>
        <dbReference type="EMBL" id="MBW84964.1"/>
    </source>
</evidence>
<name>A0A2P2IUS2_RHIMU</name>
<reference evidence="1" key="1">
    <citation type="submission" date="2018-02" db="EMBL/GenBank/DDBJ databases">
        <title>Rhizophora mucronata_Transcriptome.</title>
        <authorList>
            <person name="Meera S.P."/>
            <person name="Sreeshan A."/>
            <person name="Augustine A."/>
        </authorList>
    </citation>
    <scope>NUCLEOTIDE SEQUENCE</scope>
    <source>
        <tissue evidence="1">Leaf</tissue>
    </source>
</reference>